<evidence type="ECO:0000256" key="5">
    <source>
        <dbReference type="SAM" id="SignalP"/>
    </source>
</evidence>
<dbReference type="Gene3D" id="3.40.720.10">
    <property type="entry name" value="Alkaline Phosphatase, subunit A"/>
    <property type="match status" value="1"/>
</dbReference>
<dbReference type="Gene3D" id="3.30.1360.150">
    <property type="match status" value="1"/>
</dbReference>
<dbReference type="CDD" id="cd16016">
    <property type="entry name" value="AP-SPAP"/>
    <property type="match status" value="1"/>
</dbReference>
<evidence type="ECO:0000256" key="4">
    <source>
        <dbReference type="PIRNR" id="PIRNR031924"/>
    </source>
</evidence>
<reference evidence="7" key="1">
    <citation type="journal article" date="2019" name="Int. J. Syst. Evol. Microbiol.">
        <title>The Global Catalogue of Microorganisms (GCM) 10K type strain sequencing project: providing services to taxonomists for standard genome sequencing and annotation.</title>
        <authorList>
            <consortium name="The Broad Institute Genomics Platform"/>
            <consortium name="The Broad Institute Genome Sequencing Center for Infectious Disease"/>
            <person name="Wu L."/>
            <person name="Ma J."/>
        </authorList>
    </citation>
    <scope>NUCLEOTIDE SEQUENCE [LARGE SCALE GENOMIC DNA]</scope>
    <source>
        <strain evidence="7">JCM 18285</strain>
    </source>
</reference>
<keyword evidence="1" id="KW-0597">Phosphoprotein</keyword>
<organism evidence="6 7">
    <name type="scientific">Algibacter agarivorans</name>
    <dbReference type="NCBI Taxonomy" id="1109741"/>
    <lineage>
        <taxon>Bacteria</taxon>
        <taxon>Pseudomonadati</taxon>
        <taxon>Bacteroidota</taxon>
        <taxon>Flavobacteriia</taxon>
        <taxon>Flavobacteriales</taxon>
        <taxon>Flavobacteriaceae</taxon>
        <taxon>Algibacter</taxon>
    </lineage>
</organism>
<dbReference type="PANTHER" id="PTHR10151:SF120">
    <property type="entry name" value="BIS(5'-ADENOSYL)-TRIPHOSPHATASE"/>
    <property type="match status" value="1"/>
</dbReference>
<dbReference type="PANTHER" id="PTHR10151">
    <property type="entry name" value="ECTONUCLEOTIDE PYROPHOSPHATASE/PHOSPHODIESTERASE"/>
    <property type="match status" value="1"/>
</dbReference>
<dbReference type="Pfam" id="PF01663">
    <property type="entry name" value="Phosphodiest"/>
    <property type="match status" value="1"/>
</dbReference>
<feature type="chain" id="PRO_5047162578" evidence="5">
    <location>
        <begin position="23"/>
        <end position="563"/>
    </location>
</feature>
<dbReference type="InterPro" id="IPR017850">
    <property type="entry name" value="Alkaline_phosphatase_core_sf"/>
</dbReference>
<feature type="signal peptide" evidence="5">
    <location>
        <begin position="1"/>
        <end position="22"/>
    </location>
</feature>
<dbReference type="InterPro" id="IPR026263">
    <property type="entry name" value="Alkaline_phosphatase_prok"/>
</dbReference>
<keyword evidence="7" id="KW-1185">Reference proteome</keyword>
<dbReference type="InterPro" id="IPR002591">
    <property type="entry name" value="Phosphodiest/P_Trfase"/>
</dbReference>
<evidence type="ECO:0000256" key="2">
    <source>
        <dbReference type="ARBA" id="ARBA00022723"/>
    </source>
</evidence>
<dbReference type="SUPFAM" id="SSF53649">
    <property type="entry name" value="Alkaline phosphatase-like"/>
    <property type="match status" value="1"/>
</dbReference>
<evidence type="ECO:0000313" key="7">
    <source>
        <dbReference type="Proteomes" id="UP001501302"/>
    </source>
</evidence>
<evidence type="ECO:0000256" key="1">
    <source>
        <dbReference type="ARBA" id="ARBA00022553"/>
    </source>
</evidence>
<name>A0ABP9GNF5_9FLAO</name>
<dbReference type="Proteomes" id="UP001501302">
    <property type="component" value="Unassembled WGS sequence"/>
</dbReference>
<dbReference type="EMBL" id="BAABJJ010000034">
    <property type="protein sequence ID" value="GAA4949042.1"/>
    <property type="molecule type" value="Genomic_DNA"/>
</dbReference>
<accession>A0ABP9GNF5</accession>
<dbReference type="NCBIfam" id="NF042991">
    <property type="entry name" value="alk_phos_PafA"/>
    <property type="match status" value="1"/>
</dbReference>
<gene>
    <name evidence="6" type="ORF">GCM10023314_22910</name>
</gene>
<evidence type="ECO:0000256" key="3">
    <source>
        <dbReference type="ARBA" id="ARBA00022729"/>
    </source>
</evidence>
<dbReference type="PIRSF" id="PIRSF031924">
    <property type="entry name" value="Pi-irrepressible_AP"/>
    <property type="match status" value="1"/>
</dbReference>
<proteinExistence type="predicted"/>
<sequence>MTMIKNLFFPVIAIILCFSCKAQNEVVSNKNESVIEKPKLVVGIVIDQMRYDYLTRFYNKYGDGGFKRMMREGYNCKNNHYNYIPTKTGPGHASVFTGATPKYHGIIGNNWFDRKLGSNVNCVEDKNVKAIGTDNEDAKDGKRSPRRMLTTTFADENRLFSQMRGKTIGISIKHRGAILSAGHTANAAYWWDYDHGGNGNWITSSFYMNDLPQWVKDFNSSNITESYFKVWNTLYDINSYTESGEDLNTFERIFRGKENATFPYDLEKLKTQNGNFKIIAESPYGNSLITDFAIEAISAENLGKDNITDVLTIGYSSTDKVGHDFGVNAKETEDTYLRLDIDLKRLFNALDEKVGKDHYTVFLTSDHGAPYVPYYLLSNKIPAGLFNESKMFDELNAFLENKVQVSDLILSRINNQIYFSHDKIYDNNLDLEYLKEITSQQLLKYDLIDKVYMTSKINHFEGPEGFLETLLKNGHNQKRSGDLLFVYNPEVFKDTPWNRTGTDHHSGLNYDTHVPLLFFGKGIKHGQTLQKTEITDIAPTMSALLDISFPNAAIGQPLEFVFD</sequence>
<protein>
    <submittedName>
        <fullName evidence="6">Alkaline phosphatase family protein</fullName>
    </submittedName>
</protein>
<keyword evidence="3 5" id="KW-0732">Signal</keyword>
<keyword evidence="2 4" id="KW-0479">Metal-binding</keyword>
<evidence type="ECO:0000313" key="6">
    <source>
        <dbReference type="EMBL" id="GAA4949042.1"/>
    </source>
</evidence>
<comment type="caution">
    <text evidence="6">The sequence shown here is derived from an EMBL/GenBank/DDBJ whole genome shotgun (WGS) entry which is preliminary data.</text>
</comment>